<sequence>MLQERPSSNPNPKHPSRLTHVPPPTLQTRGLVARFLAKEANAMTPMPNYYWRRLFNDPGFTPSTTNPEPLVVLTEAFLSLTQQVQALAGMMQTIIPDVPQLVQMLTYQHPVTPQQTPQQGVPQSPLTRGEQPDNGGPRHLPTEVTIENLNASVMQPTSHSRHVVCVPSEPNIISLDSTDSVREQLRQVNQSLNVVQREFIKLKEEISESSKDRSLFVPEIQDKPIRANFRRAALTHRSILQHFGPR</sequence>
<reference evidence="2 3" key="1">
    <citation type="journal article" date="2014" name="Agronomy (Basel)">
        <title>A Draft Genome Sequence for Ensete ventricosum, the Drought-Tolerant Tree Against Hunger.</title>
        <authorList>
            <person name="Harrison J."/>
            <person name="Moore K.A."/>
            <person name="Paszkiewicz K."/>
            <person name="Jones T."/>
            <person name="Grant M."/>
            <person name="Ambacheew D."/>
            <person name="Muzemil S."/>
            <person name="Studholme D.J."/>
        </authorList>
    </citation>
    <scope>NUCLEOTIDE SEQUENCE [LARGE SCALE GENOMIC DNA]</scope>
</reference>
<accession>A0A427A5H3</accession>
<dbReference type="Proteomes" id="UP000287651">
    <property type="component" value="Unassembled WGS sequence"/>
</dbReference>
<organism evidence="2 3">
    <name type="scientific">Ensete ventricosum</name>
    <name type="common">Abyssinian banana</name>
    <name type="synonym">Musa ensete</name>
    <dbReference type="NCBI Taxonomy" id="4639"/>
    <lineage>
        <taxon>Eukaryota</taxon>
        <taxon>Viridiplantae</taxon>
        <taxon>Streptophyta</taxon>
        <taxon>Embryophyta</taxon>
        <taxon>Tracheophyta</taxon>
        <taxon>Spermatophyta</taxon>
        <taxon>Magnoliopsida</taxon>
        <taxon>Liliopsida</taxon>
        <taxon>Zingiberales</taxon>
        <taxon>Musaceae</taxon>
        <taxon>Ensete</taxon>
    </lineage>
</organism>
<feature type="compositionally biased region" description="Low complexity" evidence="1">
    <location>
        <begin position="112"/>
        <end position="125"/>
    </location>
</feature>
<gene>
    <name evidence="2" type="ORF">B296_00018851</name>
</gene>
<proteinExistence type="predicted"/>
<evidence type="ECO:0000256" key="1">
    <source>
        <dbReference type="SAM" id="MobiDB-lite"/>
    </source>
</evidence>
<evidence type="ECO:0000313" key="2">
    <source>
        <dbReference type="EMBL" id="RRT71506.1"/>
    </source>
</evidence>
<comment type="caution">
    <text evidence="2">The sequence shown here is derived from an EMBL/GenBank/DDBJ whole genome shotgun (WGS) entry which is preliminary data.</text>
</comment>
<protein>
    <submittedName>
        <fullName evidence="2">Uncharacterized protein</fullName>
    </submittedName>
</protein>
<feature type="region of interest" description="Disordered" evidence="1">
    <location>
        <begin position="112"/>
        <end position="139"/>
    </location>
</feature>
<dbReference type="EMBL" id="AMZH03003690">
    <property type="protein sequence ID" value="RRT71506.1"/>
    <property type="molecule type" value="Genomic_DNA"/>
</dbReference>
<name>A0A427A5H3_ENSVE</name>
<feature type="compositionally biased region" description="Polar residues" evidence="1">
    <location>
        <begin position="1"/>
        <end position="11"/>
    </location>
</feature>
<feature type="region of interest" description="Disordered" evidence="1">
    <location>
        <begin position="1"/>
        <end position="25"/>
    </location>
</feature>
<evidence type="ECO:0000313" key="3">
    <source>
        <dbReference type="Proteomes" id="UP000287651"/>
    </source>
</evidence>
<dbReference type="AlphaFoldDB" id="A0A427A5H3"/>